<dbReference type="KEGG" id="dez:DKM44_09480"/>
<reference evidence="1 2" key="1">
    <citation type="submission" date="2018-05" db="EMBL/GenBank/DDBJ databases">
        <title>Complete Genome Sequence of Deinococcus sp. strain 17bor-2.</title>
        <authorList>
            <person name="Srinivasan S."/>
        </authorList>
    </citation>
    <scope>NUCLEOTIDE SEQUENCE [LARGE SCALE GENOMIC DNA]</scope>
    <source>
        <strain evidence="1 2">17bor-2</strain>
    </source>
</reference>
<dbReference type="PANTHER" id="PTHR41913:SF1">
    <property type="entry name" value="DUF1684 DOMAIN-CONTAINING PROTEIN"/>
    <property type="match status" value="1"/>
</dbReference>
<dbReference type="InterPro" id="IPR012467">
    <property type="entry name" value="DUF1684"/>
</dbReference>
<protein>
    <recommendedName>
        <fullName evidence="3">DUF1684 domain-containing protein</fullName>
    </recommendedName>
</protein>
<dbReference type="AlphaFoldDB" id="A0A2Z3JIK2"/>
<evidence type="ECO:0000313" key="1">
    <source>
        <dbReference type="EMBL" id="AWN23431.1"/>
    </source>
</evidence>
<sequence length="169" mass="18710">MVSWQAELENFRARKDAYFRSGRGPLEDVQGFAGLSYFPPDPAWNLQLTVERLPAEVVELPTTTPDQSQRFVSWGAVTLPGGERLTLYAREGDDHPAALFLPFRDATSGKTTYGAGRYLDAPLSGETVRLDFNRAYHPYCAYTPAWTCPLPPAANWLGRAVEAGERLSG</sequence>
<dbReference type="Pfam" id="PF07920">
    <property type="entry name" value="DUF1684"/>
    <property type="match status" value="1"/>
</dbReference>
<dbReference type="Proteomes" id="UP000245368">
    <property type="component" value="Chromosome"/>
</dbReference>
<dbReference type="PANTHER" id="PTHR41913">
    <property type="entry name" value="DUF1684 DOMAIN-CONTAINING PROTEIN"/>
    <property type="match status" value="1"/>
</dbReference>
<evidence type="ECO:0008006" key="3">
    <source>
        <dbReference type="Google" id="ProtNLM"/>
    </source>
</evidence>
<gene>
    <name evidence="1" type="ORF">DKM44_09480</name>
</gene>
<dbReference type="EMBL" id="CP029494">
    <property type="protein sequence ID" value="AWN23431.1"/>
    <property type="molecule type" value="Genomic_DNA"/>
</dbReference>
<name>A0A2Z3JIK2_9DEIO</name>
<evidence type="ECO:0000313" key="2">
    <source>
        <dbReference type="Proteomes" id="UP000245368"/>
    </source>
</evidence>
<dbReference type="OrthoDB" id="5493262at2"/>
<keyword evidence="2" id="KW-1185">Reference proteome</keyword>
<proteinExistence type="predicted"/>
<organism evidence="1 2">
    <name type="scientific">Deinococcus irradiatisoli</name>
    <dbReference type="NCBI Taxonomy" id="2202254"/>
    <lineage>
        <taxon>Bacteria</taxon>
        <taxon>Thermotogati</taxon>
        <taxon>Deinococcota</taxon>
        <taxon>Deinococci</taxon>
        <taxon>Deinococcales</taxon>
        <taxon>Deinococcaceae</taxon>
        <taxon>Deinococcus</taxon>
    </lineage>
</organism>
<accession>A0A2Z3JIK2</accession>